<comment type="caution">
    <text evidence="3">The sequence shown here is derived from an EMBL/GenBank/DDBJ whole genome shotgun (WGS) entry which is preliminary data.</text>
</comment>
<evidence type="ECO:0000256" key="1">
    <source>
        <dbReference type="SAM" id="MobiDB-lite"/>
    </source>
</evidence>
<dbReference type="InterPro" id="IPR018975">
    <property type="entry name" value="Pseudomurein-binding_repeat"/>
</dbReference>
<accession>A0A644UGF7</accession>
<feature type="domain" description="DUF4015" evidence="2">
    <location>
        <begin position="500"/>
        <end position="637"/>
    </location>
</feature>
<feature type="region of interest" description="Disordered" evidence="1">
    <location>
        <begin position="1"/>
        <end position="20"/>
    </location>
</feature>
<name>A0A644UGF7_9ZZZZ</name>
<proteinExistence type="predicted"/>
<dbReference type="EMBL" id="VSSQ01000113">
    <property type="protein sequence ID" value="MPL78065.1"/>
    <property type="molecule type" value="Genomic_DNA"/>
</dbReference>
<sequence>MGFSFANEINSNESSDDSSNVLEINSLSDEILATDGSAETSSNSISDNDSSNGSVSDNSNGSSSSSAAVLKTSTNVVKYPTTLSQSSVLAASKSVYNYINKYKKLPNYVTIAAYKYSMSEYMYILSKTITYKYNKITSSIKVKYDVKNPSKPSGNSIKGTISSKTYYSYAKNIVNYIEKNNRAPNFVTSSLGKIQYQTAIFGLNKVLNYIYARGKLPSTLTISVGSSSSLNKNLPVYNRNSSSLASSNTQAAGSSSVGSTSKPTKLSQSAIFQASRTVKSYVIQYGKLPNYITISGYKFSIPEYTYLVSKAIVYKYLKKSNSITIKWNVKNPSSPSGVTIKKTFSKAKYYDLAKRTFKYIDSNNKIPNYVSSSYGKIQYQTSVYGFARIGDYISRYSKIPTSLSLSISKSSSLNKYIPKYSRDSVSSNVSYNLSASKNAIWVHSGDMKNVDLDLLAKYGIGNIFIHEDIFKNPTTAISWIKTASSKGFKVHIWFTTFYNATSKVWTNPIIASKKALNQAYFDKVISRAKYYAGIAGVAGIHLDYLRYPGSSSNKASIFSYDNGKNGADAITEFVRQLSVAVKNINPKIILSGALMPEKSDAAIYYGQDAPRLGKYLDVLVPMLYEGNYGKDNAWIQSTTKWYIDNSGGAEVWGGLYAYHSDEDLSKLSVSELTADCKSVLAGGGNGIVIFRWGIANLFNLLGIK</sequence>
<evidence type="ECO:0000259" key="2">
    <source>
        <dbReference type="Pfam" id="PF13200"/>
    </source>
</evidence>
<feature type="compositionally biased region" description="Low complexity" evidence="1">
    <location>
        <begin position="41"/>
        <end position="66"/>
    </location>
</feature>
<dbReference type="Pfam" id="PF09373">
    <property type="entry name" value="PMBR"/>
    <property type="match status" value="2"/>
</dbReference>
<evidence type="ECO:0000313" key="3">
    <source>
        <dbReference type="EMBL" id="MPL78065.1"/>
    </source>
</evidence>
<dbReference type="Gene3D" id="3.20.20.80">
    <property type="entry name" value="Glycosidases"/>
    <property type="match status" value="1"/>
</dbReference>
<reference evidence="3" key="1">
    <citation type="submission" date="2019-08" db="EMBL/GenBank/DDBJ databases">
        <authorList>
            <person name="Kucharzyk K."/>
            <person name="Murdoch R.W."/>
            <person name="Higgins S."/>
            <person name="Loffler F."/>
        </authorList>
    </citation>
    <scope>NUCLEOTIDE SEQUENCE</scope>
</reference>
<dbReference type="InterPro" id="IPR025275">
    <property type="entry name" value="DUF4015"/>
</dbReference>
<feature type="region of interest" description="Disordered" evidence="1">
    <location>
        <begin position="35"/>
        <end position="66"/>
    </location>
</feature>
<dbReference type="AlphaFoldDB" id="A0A644UGF7"/>
<gene>
    <name evidence="3" type="ORF">SDC9_23926</name>
</gene>
<protein>
    <recommendedName>
        <fullName evidence="2">DUF4015 domain-containing protein</fullName>
    </recommendedName>
</protein>
<feature type="compositionally biased region" description="Low complexity" evidence="1">
    <location>
        <begin position="7"/>
        <end position="20"/>
    </location>
</feature>
<organism evidence="3">
    <name type="scientific">bioreactor metagenome</name>
    <dbReference type="NCBI Taxonomy" id="1076179"/>
    <lineage>
        <taxon>unclassified sequences</taxon>
        <taxon>metagenomes</taxon>
        <taxon>ecological metagenomes</taxon>
    </lineage>
</organism>
<dbReference type="SUPFAM" id="SSF51445">
    <property type="entry name" value="(Trans)glycosidases"/>
    <property type="match status" value="1"/>
</dbReference>
<dbReference type="InterPro" id="IPR017853">
    <property type="entry name" value="GH"/>
</dbReference>
<dbReference type="Pfam" id="PF13200">
    <property type="entry name" value="DUF4015"/>
    <property type="match status" value="1"/>
</dbReference>